<feature type="transmembrane region" description="Helical" evidence="1">
    <location>
        <begin position="12"/>
        <end position="39"/>
    </location>
</feature>
<keyword evidence="1" id="KW-0472">Membrane</keyword>
<evidence type="ECO:0000313" key="2">
    <source>
        <dbReference type="EMBL" id="MXU89350.1"/>
    </source>
</evidence>
<sequence length="107" mass="12317">MSLNCTNLLLWLYFLFLEFSRILKLVLACACIAITLYLCRPSSAVLPRLPYKYTSAGCTRVQLVYQFFVKTAVYRGVRLRYRKILYSLSGFMDALDPFYSTGLLAAF</sequence>
<dbReference type="EMBL" id="GIFC01007267">
    <property type="protein sequence ID" value="MXU89350.1"/>
    <property type="molecule type" value="Transcribed_RNA"/>
</dbReference>
<reference evidence="2" key="1">
    <citation type="submission" date="2019-12" db="EMBL/GenBank/DDBJ databases">
        <title>An insight into the sialome of adult female Ixodes ricinus ticks feeding for 6 days.</title>
        <authorList>
            <person name="Perner J."/>
            <person name="Ribeiro J.M.C."/>
        </authorList>
    </citation>
    <scope>NUCLEOTIDE SEQUENCE</scope>
    <source>
        <strain evidence="2">Semi-engorged</strain>
        <tissue evidence="2">Salivary glands</tissue>
    </source>
</reference>
<name>A0A6B0UH53_IXORI</name>
<accession>A0A6B0UH53</accession>
<organism evidence="2">
    <name type="scientific">Ixodes ricinus</name>
    <name type="common">Common tick</name>
    <name type="synonym">Acarus ricinus</name>
    <dbReference type="NCBI Taxonomy" id="34613"/>
    <lineage>
        <taxon>Eukaryota</taxon>
        <taxon>Metazoa</taxon>
        <taxon>Ecdysozoa</taxon>
        <taxon>Arthropoda</taxon>
        <taxon>Chelicerata</taxon>
        <taxon>Arachnida</taxon>
        <taxon>Acari</taxon>
        <taxon>Parasitiformes</taxon>
        <taxon>Ixodida</taxon>
        <taxon>Ixodoidea</taxon>
        <taxon>Ixodidae</taxon>
        <taxon>Ixodinae</taxon>
        <taxon>Ixodes</taxon>
    </lineage>
</organism>
<keyword evidence="1" id="KW-1133">Transmembrane helix</keyword>
<protein>
    <submittedName>
        <fullName evidence="2">Uncharacterized protein</fullName>
    </submittedName>
</protein>
<evidence type="ECO:0000256" key="1">
    <source>
        <dbReference type="SAM" id="Phobius"/>
    </source>
</evidence>
<proteinExistence type="predicted"/>
<dbReference type="AlphaFoldDB" id="A0A6B0UH53"/>
<keyword evidence="1" id="KW-0812">Transmembrane</keyword>